<organism evidence="1 2">
    <name type="scientific">Aldrovandia affinis</name>
    <dbReference type="NCBI Taxonomy" id="143900"/>
    <lineage>
        <taxon>Eukaryota</taxon>
        <taxon>Metazoa</taxon>
        <taxon>Chordata</taxon>
        <taxon>Craniata</taxon>
        <taxon>Vertebrata</taxon>
        <taxon>Euteleostomi</taxon>
        <taxon>Actinopterygii</taxon>
        <taxon>Neopterygii</taxon>
        <taxon>Teleostei</taxon>
        <taxon>Notacanthiformes</taxon>
        <taxon>Halosauridae</taxon>
        <taxon>Aldrovandia</taxon>
    </lineage>
</organism>
<evidence type="ECO:0000313" key="1">
    <source>
        <dbReference type="EMBL" id="KAJ8396489.1"/>
    </source>
</evidence>
<accession>A0AAD7S5V6</accession>
<dbReference type="Proteomes" id="UP001221898">
    <property type="component" value="Unassembled WGS sequence"/>
</dbReference>
<name>A0AAD7S5V6_9TELE</name>
<sequence>MSTPSASLVRNEKGRSLSIHKICSGVFAVAPKGTNWIGPCAGSVTCRFRLVSCGPAAQVPADRRAVSRDRVASACPGAIALRFLSLPA</sequence>
<dbReference type="EMBL" id="JAINUG010000106">
    <property type="protein sequence ID" value="KAJ8396489.1"/>
    <property type="molecule type" value="Genomic_DNA"/>
</dbReference>
<protein>
    <submittedName>
        <fullName evidence="1">Uncharacterized protein</fullName>
    </submittedName>
</protein>
<gene>
    <name evidence="1" type="ORF">AAFF_G00017950</name>
</gene>
<evidence type="ECO:0000313" key="2">
    <source>
        <dbReference type="Proteomes" id="UP001221898"/>
    </source>
</evidence>
<comment type="caution">
    <text evidence="1">The sequence shown here is derived from an EMBL/GenBank/DDBJ whole genome shotgun (WGS) entry which is preliminary data.</text>
</comment>
<dbReference type="AlphaFoldDB" id="A0AAD7S5V6"/>
<proteinExistence type="predicted"/>
<keyword evidence="2" id="KW-1185">Reference proteome</keyword>
<reference evidence="1" key="1">
    <citation type="journal article" date="2023" name="Science">
        <title>Genome structures resolve the early diversification of teleost fishes.</title>
        <authorList>
            <person name="Parey E."/>
            <person name="Louis A."/>
            <person name="Montfort J."/>
            <person name="Bouchez O."/>
            <person name="Roques C."/>
            <person name="Iampietro C."/>
            <person name="Lluch J."/>
            <person name="Castinel A."/>
            <person name="Donnadieu C."/>
            <person name="Desvignes T."/>
            <person name="Floi Bucao C."/>
            <person name="Jouanno E."/>
            <person name="Wen M."/>
            <person name="Mejri S."/>
            <person name="Dirks R."/>
            <person name="Jansen H."/>
            <person name="Henkel C."/>
            <person name="Chen W.J."/>
            <person name="Zahm M."/>
            <person name="Cabau C."/>
            <person name="Klopp C."/>
            <person name="Thompson A.W."/>
            <person name="Robinson-Rechavi M."/>
            <person name="Braasch I."/>
            <person name="Lecointre G."/>
            <person name="Bobe J."/>
            <person name="Postlethwait J.H."/>
            <person name="Berthelot C."/>
            <person name="Roest Crollius H."/>
            <person name="Guiguen Y."/>
        </authorList>
    </citation>
    <scope>NUCLEOTIDE SEQUENCE</scope>
    <source>
        <strain evidence="1">NC1722</strain>
    </source>
</reference>